<name>A0AB72ZH91_YERPE</name>
<reference evidence="1 2" key="1">
    <citation type="submission" date="2012-05" db="EMBL/GenBank/DDBJ databases">
        <title>Genome sequence of Yersinia Pestis PY-08.</title>
        <authorList>
            <person name="Santana-Cruz I."/>
            <person name="Sengamalay N."/>
            <person name="McCracken C."/>
            <person name="Daugherty S.C."/>
            <person name="Maroo A."/>
            <person name="Vara P.G."/>
            <person name="Tallon L.J."/>
            <person name="Sadzewicz L."/>
            <person name="Vinetz J.M."/>
            <person name="Cespedes Zambrano M.J."/>
            <person name="Fraser-Liggett C.M."/>
            <person name="Tettelin H."/>
        </authorList>
    </citation>
    <scope>NUCLEOTIDE SEQUENCE [LARGE SCALE GENOMIC DNA]</scope>
    <source>
        <strain evidence="1 2">PY-08</strain>
    </source>
</reference>
<gene>
    <name evidence="1" type="primary">lpxH</name>
    <name evidence="1" type="ORF">YPPY08_3548</name>
</gene>
<feature type="non-terminal residue" evidence="1">
    <location>
        <position position="8"/>
    </location>
</feature>
<keyword evidence="1" id="KW-0378">Hydrolase</keyword>
<dbReference type="EMBL" id="AKRT01000392">
    <property type="protein sequence ID" value="EIR15470.1"/>
    <property type="molecule type" value="Genomic_DNA"/>
</dbReference>
<protein>
    <submittedName>
        <fullName evidence="1">UDP-2,3-diacylglucosamine hydrolase</fullName>
        <ecNumber evidence="1">3.6.1.-</ecNumber>
    </submittedName>
</protein>
<dbReference type="Proteomes" id="UP000003231">
    <property type="component" value="Unassembled WGS sequence"/>
</dbReference>
<comment type="caution">
    <text evidence="1">The sequence shown here is derived from an EMBL/GenBank/DDBJ whole genome shotgun (WGS) entry which is preliminary data.</text>
</comment>
<organism evidence="1 2">
    <name type="scientific">Yersinia pestis PY-08</name>
    <dbReference type="NCBI Taxonomy" id="992134"/>
    <lineage>
        <taxon>Bacteria</taxon>
        <taxon>Pseudomonadati</taxon>
        <taxon>Pseudomonadota</taxon>
        <taxon>Gammaproteobacteria</taxon>
        <taxon>Enterobacterales</taxon>
        <taxon>Yersiniaceae</taxon>
        <taxon>Yersinia</taxon>
    </lineage>
</organism>
<evidence type="ECO:0000313" key="2">
    <source>
        <dbReference type="Proteomes" id="UP000003231"/>
    </source>
</evidence>
<dbReference type="EC" id="3.6.1.-" evidence="1"/>
<proteinExistence type="predicted"/>
<evidence type="ECO:0000313" key="1">
    <source>
        <dbReference type="EMBL" id="EIR15470.1"/>
    </source>
</evidence>
<dbReference type="GO" id="GO:0016787">
    <property type="term" value="F:hydrolase activity"/>
    <property type="evidence" value="ECO:0007669"/>
    <property type="project" value="UniProtKB-KW"/>
</dbReference>
<sequence length="8" mass="1116">MLMLYIFW</sequence>
<accession>A0AB72ZH91</accession>